<dbReference type="EMBL" id="CP114040">
    <property type="protein sequence ID" value="WAS93794.1"/>
    <property type="molecule type" value="Genomic_DNA"/>
</dbReference>
<evidence type="ECO:0008006" key="3">
    <source>
        <dbReference type="Google" id="ProtNLM"/>
    </source>
</evidence>
<reference evidence="1" key="1">
    <citation type="submission" date="2022-11" db="EMBL/GenBank/DDBJ databases">
        <title>Minimal conservation of predation-associated metabolite biosynthetic gene clusters underscores biosynthetic potential of Myxococcota including descriptions for ten novel species: Archangium lansinium sp. nov., Myxococcus landrumus sp. nov., Nannocystis bai.</title>
        <authorList>
            <person name="Ahearne A."/>
            <person name="Stevens C."/>
            <person name="Dowd S."/>
        </authorList>
    </citation>
    <scope>NUCLEOTIDE SEQUENCE</scope>
    <source>
        <strain evidence="1">Fl3</strain>
    </source>
</reference>
<dbReference type="RefSeq" id="WP_269036144.1">
    <property type="nucleotide sequence ID" value="NZ_CP114040.1"/>
</dbReference>
<keyword evidence="2" id="KW-1185">Reference proteome</keyword>
<sequence>MRLLVCWILAMGAAGCAGDDDALPPVLASSKYIDYHIDTDATVSLQCPESLLAREDRFIERTAATLGVEVPEGRIHFIWRPGASKSCDSSLACYRYRESEGDGLILSSLRRERHELVHAIESPALGADGSRTLSEGIADYLGSYRWTEAGQTDFPAAFKAALSDGDEVDYERAMHFVGSIFTRYGAEKYRELRATVPGDAGPEEFAAAFESIYGLPLDDALAEMTEGVQAVEQPDGCAEGEASELLWDRDGLIDTTLELTCGDPSLYFFGTYDDTRPDGHQMHARFVVQIAEPGYYDLTVRGTADQPGSVHGSLRRCAPGLSTGGVGSLDGRIGHGLLNAGKYALQLSFPGAPEARAAAMVRVEYMGPPPP</sequence>
<accession>A0ABY7H3F9</accession>
<evidence type="ECO:0000313" key="1">
    <source>
        <dbReference type="EMBL" id="WAS93794.1"/>
    </source>
</evidence>
<evidence type="ECO:0000313" key="2">
    <source>
        <dbReference type="Proteomes" id="UP001164459"/>
    </source>
</evidence>
<dbReference type="Proteomes" id="UP001164459">
    <property type="component" value="Chromosome"/>
</dbReference>
<gene>
    <name evidence="1" type="ORF">O0S08_47280</name>
</gene>
<name>A0ABY7H3F9_9BACT</name>
<organism evidence="1 2">
    <name type="scientific">Nannocystis punicea</name>
    <dbReference type="NCBI Taxonomy" id="2995304"/>
    <lineage>
        <taxon>Bacteria</taxon>
        <taxon>Pseudomonadati</taxon>
        <taxon>Myxococcota</taxon>
        <taxon>Polyangia</taxon>
        <taxon>Nannocystales</taxon>
        <taxon>Nannocystaceae</taxon>
        <taxon>Nannocystis</taxon>
    </lineage>
</organism>
<proteinExistence type="predicted"/>
<protein>
    <recommendedName>
        <fullName evidence="3">Lipoprotein</fullName>
    </recommendedName>
</protein>
<dbReference type="PROSITE" id="PS51257">
    <property type="entry name" value="PROKAR_LIPOPROTEIN"/>
    <property type="match status" value="1"/>
</dbReference>